<dbReference type="InterPro" id="IPR041347">
    <property type="entry name" value="MftR_C"/>
</dbReference>
<reference evidence="6 7" key="1">
    <citation type="submission" date="2019-11" db="EMBL/GenBank/DDBJ databases">
        <authorList>
            <person name="Cao P."/>
        </authorList>
    </citation>
    <scope>NUCLEOTIDE SEQUENCE [LARGE SCALE GENOMIC DNA]</scope>
    <source>
        <strain evidence="6 7">NEAU-AAG5</strain>
    </source>
</reference>
<dbReference type="Proteomes" id="UP000432015">
    <property type="component" value="Unassembled WGS sequence"/>
</dbReference>
<evidence type="ECO:0000313" key="7">
    <source>
        <dbReference type="Proteomes" id="UP000432015"/>
    </source>
</evidence>
<dbReference type="InterPro" id="IPR001647">
    <property type="entry name" value="HTH_TetR"/>
</dbReference>
<dbReference type="InterPro" id="IPR009057">
    <property type="entry name" value="Homeodomain-like_sf"/>
</dbReference>
<proteinExistence type="predicted"/>
<dbReference type="InterPro" id="IPR050109">
    <property type="entry name" value="HTH-type_TetR-like_transc_reg"/>
</dbReference>
<evidence type="ECO:0000256" key="1">
    <source>
        <dbReference type="ARBA" id="ARBA00023015"/>
    </source>
</evidence>
<organism evidence="6 7">
    <name type="scientific">Actinomadura litoris</name>
    <dbReference type="NCBI Taxonomy" id="2678616"/>
    <lineage>
        <taxon>Bacteria</taxon>
        <taxon>Bacillati</taxon>
        <taxon>Actinomycetota</taxon>
        <taxon>Actinomycetes</taxon>
        <taxon>Streptosporangiales</taxon>
        <taxon>Thermomonosporaceae</taxon>
        <taxon>Actinomadura</taxon>
    </lineage>
</organism>
<keyword evidence="2 4" id="KW-0238">DNA-binding</keyword>
<dbReference type="SUPFAM" id="SSF46689">
    <property type="entry name" value="Homeodomain-like"/>
    <property type="match status" value="1"/>
</dbReference>
<accession>A0A7K1KT33</accession>
<dbReference type="Pfam" id="PF17754">
    <property type="entry name" value="TetR_C_14"/>
    <property type="match status" value="1"/>
</dbReference>
<dbReference type="EMBL" id="WOFH01000001">
    <property type="protein sequence ID" value="MUN35332.1"/>
    <property type="molecule type" value="Genomic_DNA"/>
</dbReference>
<dbReference type="Gene3D" id="1.10.357.10">
    <property type="entry name" value="Tetracycline Repressor, domain 2"/>
    <property type="match status" value="1"/>
</dbReference>
<dbReference type="AlphaFoldDB" id="A0A7K1KT33"/>
<comment type="caution">
    <text evidence="6">The sequence shown here is derived from an EMBL/GenBank/DDBJ whole genome shotgun (WGS) entry which is preliminary data.</text>
</comment>
<gene>
    <name evidence="6" type="ORF">GNZ18_01755</name>
</gene>
<feature type="DNA-binding region" description="H-T-H motif" evidence="4">
    <location>
        <begin position="46"/>
        <end position="65"/>
    </location>
</feature>
<keyword evidence="7" id="KW-1185">Reference proteome</keyword>
<protein>
    <submittedName>
        <fullName evidence="6">TetR family transcriptional regulator</fullName>
    </submittedName>
</protein>
<dbReference type="PROSITE" id="PS50977">
    <property type="entry name" value="HTH_TETR_2"/>
    <property type="match status" value="1"/>
</dbReference>
<dbReference type="Gene3D" id="1.10.10.60">
    <property type="entry name" value="Homeodomain-like"/>
    <property type="match status" value="1"/>
</dbReference>
<feature type="domain" description="HTH tetR-type" evidence="5">
    <location>
        <begin position="22"/>
        <end position="83"/>
    </location>
</feature>
<evidence type="ECO:0000256" key="4">
    <source>
        <dbReference type="PROSITE-ProRule" id="PRU00335"/>
    </source>
</evidence>
<evidence type="ECO:0000259" key="5">
    <source>
        <dbReference type="PROSITE" id="PS50977"/>
    </source>
</evidence>
<evidence type="ECO:0000256" key="3">
    <source>
        <dbReference type="ARBA" id="ARBA00023163"/>
    </source>
</evidence>
<dbReference type="Pfam" id="PF00440">
    <property type="entry name" value="TetR_N"/>
    <property type="match status" value="1"/>
</dbReference>
<evidence type="ECO:0000313" key="6">
    <source>
        <dbReference type="EMBL" id="MUN35332.1"/>
    </source>
</evidence>
<evidence type="ECO:0000256" key="2">
    <source>
        <dbReference type="ARBA" id="ARBA00023125"/>
    </source>
</evidence>
<dbReference type="PANTHER" id="PTHR30055">
    <property type="entry name" value="HTH-TYPE TRANSCRIPTIONAL REGULATOR RUTR"/>
    <property type="match status" value="1"/>
</dbReference>
<dbReference type="GO" id="GO:0000976">
    <property type="term" value="F:transcription cis-regulatory region binding"/>
    <property type="evidence" value="ECO:0007669"/>
    <property type="project" value="TreeGrafter"/>
</dbReference>
<keyword evidence="3" id="KW-0804">Transcription</keyword>
<dbReference type="PANTHER" id="PTHR30055:SF238">
    <property type="entry name" value="MYCOFACTOCIN BIOSYNTHESIS TRANSCRIPTIONAL REGULATOR MFTR-RELATED"/>
    <property type="match status" value="1"/>
</dbReference>
<name>A0A7K1KT33_9ACTN</name>
<keyword evidence="1" id="KW-0805">Transcription regulation</keyword>
<dbReference type="GO" id="GO:0003700">
    <property type="term" value="F:DNA-binding transcription factor activity"/>
    <property type="evidence" value="ECO:0007669"/>
    <property type="project" value="TreeGrafter"/>
</dbReference>
<sequence>MHFLHTLQVMEAGEGRRERRRVARRVAIRGAAVRLALERGGPDAVTVEEISEAADISPRTFFNYFTTKDQAFSIEPHQWTTEEIVAELRARPSTEPPALAMREVIKAMAHAADFAHLGEEWELLQELYRRHPELFSRMNLDQVDTTMAALAAEIAKRIGPPRSEGLYPAMLVGAAFAALQVAENRGRVDPRPLDALIDEAFQLLVQGL</sequence>